<name>A0A419V6T0_9BACL</name>
<dbReference type="Pfam" id="PF01725">
    <property type="entry name" value="Ham1p_like"/>
    <property type="match status" value="1"/>
</dbReference>
<sequence>MKTLIIATKNKGKIAEFNDMLQDRWDVKSLLDYDIADIPENGSTFEENAAAKAEAVASMFGCMAAADDSGLEVDALNQEPGVYSARYAGPQKNDEENINKLLQELKGVPEEERTARFVCVIAVAVPGEKTITFRGSCDGVIHPVKEGANGFGYDPVFFLPSYNKTMAQLSSVQKNEISHRGKALKLAADYISNTMNE</sequence>
<dbReference type="GO" id="GO:0036220">
    <property type="term" value="F:ITP diphosphatase activity"/>
    <property type="evidence" value="ECO:0007669"/>
    <property type="project" value="UniProtKB-UniRule"/>
</dbReference>
<keyword evidence="3 10" id="KW-0479">Metal-binding</keyword>
<comment type="caution">
    <text evidence="10">Lacks conserved residue(s) required for the propagation of feature annotation.</text>
</comment>
<evidence type="ECO:0000256" key="9">
    <source>
        <dbReference type="ARBA" id="ARBA00052017"/>
    </source>
</evidence>
<dbReference type="PANTHER" id="PTHR11067:SF9">
    <property type="entry name" value="INOSINE TRIPHOSPHATE PYROPHOSPHATASE"/>
    <property type="match status" value="1"/>
</dbReference>
<comment type="catalytic activity">
    <reaction evidence="8 10">
        <text>dITP + H2O = dIMP + diphosphate + H(+)</text>
        <dbReference type="Rhea" id="RHEA:28342"/>
        <dbReference type="ChEBI" id="CHEBI:15377"/>
        <dbReference type="ChEBI" id="CHEBI:15378"/>
        <dbReference type="ChEBI" id="CHEBI:33019"/>
        <dbReference type="ChEBI" id="CHEBI:61194"/>
        <dbReference type="ChEBI" id="CHEBI:61382"/>
        <dbReference type="EC" id="3.6.1.66"/>
    </reaction>
</comment>
<evidence type="ECO:0000256" key="7">
    <source>
        <dbReference type="ARBA" id="ARBA00023080"/>
    </source>
</evidence>
<keyword evidence="4 10" id="KW-0547">Nucleotide-binding</keyword>
<accession>A0A419V6T0</accession>
<dbReference type="InterPro" id="IPR020922">
    <property type="entry name" value="dITP/XTP_pyrophosphatase"/>
</dbReference>
<dbReference type="RefSeq" id="WP_120192557.1">
    <property type="nucleotide sequence ID" value="NZ_RAPK01000007.1"/>
</dbReference>
<dbReference type="HAMAP" id="MF_01405">
    <property type="entry name" value="Non_canon_purine_NTPase"/>
    <property type="match status" value="1"/>
</dbReference>
<dbReference type="EMBL" id="RAPK01000007">
    <property type="protein sequence ID" value="RKD75695.1"/>
    <property type="molecule type" value="Genomic_DNA"/>
</dbReference>
<dbReference type="CDD" id="cd00515">
    <property type="entry name" value="HAM1"/>
    <property type="match status" value="1"/>
</dbReference>
<protein>
    <recommendedName>
        <fullName evidence="10">dITP/XTP pyrophosphatase</fullName>
        <ecNumber evidence="10">3.6.1.66</ecNumber>
    </recommendedName>
    <alternativeName>
        <fullName evidence="10">Non-canonical purine NTP pyrophosphatase</fullName>
    </alternativeName>
    <alternativeName>
        <fullName evidence="10">Non-standard purine NTP pyrophosphatase</fullName>
    </alternativeName>
    <alternativeName>
        <fullName evidence="10">Nucleoside-triphosphate diphosphatase</fullName>
    </alternativeName>
    <alternativeName>
        <fullName evidence="10">Nucleoside-triphosphate pyrophosphatase</fullName>
        <shortName evidence="10">NTPase</shortName>
    </alternativeName>
</protein>
<keyword evidence="5 10" id="KW-0378">Hydrolase</keyword>
<keyword evidence="13" id="KW-1185">Reference proteome</keyword>
<dbReference type="GO" id="GO:0009117">
    <property type="term" value="P:nucleotide metabolic process"/>
    <property type="evidence" value="ECO:0007669"/>
    <property type="project" value="UniProtKB-KW"/>
</dbReference>
<comment type="function">
    <text evidence="10">Pyrophosphatase that catalyzes the hydrolysis of nucleoside triphosphates to their monophosphate derivatives, with a high preference for the non-canonical purine nucleotides XTP (xanthosine triphosphate), dITP (deoxyinosine triphosphate) and ITP. Seems to function as a house-cleaning enzyme that removes non-canonical purine nucleotides from the nucleotide pool, thus preventing their incorporation into DNA/RNA and avoiding chromosomal lesions.</text>
</comment>
<comment type="caution">
    <text evidence="12">The sequence shown here is derived from an EMBL/GenBank/DDBJ whole genome shotgun (WGS) entry which is preliminary data.</text>
</comment>
<dbReference type="GO" id="GO:0046872">
    <property type="term" value="F:metal ion binding"/>
    <property type="evidence" value="ECO:0007669"/>
    <property type="project" value="UniProtKB-KW"/>
</dbReference>
<evidence type="ECO:0000256" key="1">
    <source>
        <dbReference type="ARBA" id="ARBA00008023"/>
    </source>
</evidence>
<dbReference type="Gene3D" id="3.90.950.10">
    <property type="match status" value="1"/>
</dbReference>
<evidence type="ECO:0000256" key="4">
    <source>
        <dbReference type="ARBA" id="ARBA00022741"/>
    </source>
</evidence>
<comment type="catalytic activity">
    <reaction evidence="10">
        <text>ITP + H2O = IMP + diphosphate + H(+)</text>
        <dbReference type="Rhea" id="RHEA:29399"/>
        <dbReference type="ChEBI" id="CHEBI:15377"/>
        <dbReference type="ChEBI" id="CHEBI:15378"/>
        <dbReference type="ChEBI" id="CHEBI:33019"/>
        <dbReference type="ChEBI" id="CHEBI:58053"/>
        <dbReference type="ChEBI" id="CHEBI:61402"/>
        <dbReference type="EC" id="3.6.1.66"/>
    </reaction>
</comment>
<dbReference type="NCBIfam" id="TIGR00042">
    <property type="entry name" value="RdgB/HAM1 family non-canonical purine NTP pyrophosphatase"/>
    <property type="match status" value="1"/>
</dbReference>
<evidence type="ECO:0000256" key="2">
    <source>
        <dbReference type="ARBA" id="ARBA00011738"/>
    </source>
</evidence>
<dbReference type="InterPro" id="IPR002637">
    <property type="entry name" value="RdgB/HAM1"/>
</dbReference>
<evidence type="ECO:0000313" key="12">
    <source>
        <dbReference type="EMBL" id="RKD75695.1"/>
    </source>
</evidence>
<evidence type="ECO:0000256" key="5">
    <source>
        <dbReference type="ARBA" id="ARBA00022801"/>
    </source>
</evidence>
<dbReference type="EC" id="3.6.1.66" evidence="10"/>
<proteinExistence type="inferred from homology"/>
<feature type="active site" description="Proton acceptor" evidence="10">
    <location>
        <position position="68"/>
    </location>
</feature>
<dbReference type="AlphaFoldDB" id="A0A419V6T0"/>
<dbReference type="GO" id="GO:0005829">
    <property type="term" value="C:cytosol"/>
    <property type="evidence" value="ECO:0007669"/>
    <property type="project" value="TreeGrafter"/>
</dbReference>
<feature type="binding site" evidence="10">
    <location>
        <position position="68"/>
    </location>
    <ligand>
        <name>Mg(2+)</name>
        <dbReference type="ChEBI" id="CHEBI:18420"/>
    </ligand>
</feature>
<dbReference type="GO" id="GO:0000166">
    <property type="term" value="F:nucleotide binding"/>
    <property type="evidence" value="ECO:0007669"/>
    <property type="project" value="UniProtKB-KW"/>
</dbReference>
<dbReference type="GO" id="GO:0009146">
    <property type="term" value="P:purine nucleoside triphosphate catabolic process"/>
    <property type="evidence" value="ECO:0007669"/>
    <property type="project" value="UniProtKB-UniRule"/>
</dbReference>
<keyword evidence="6 10" id="KW-0460">Magnesium</keyword>
<comment type="cofactor">
    <cofactor evidence="10">
        <name>Mg(2+)</name>
        <dbReference type="ChEBI" id="CHEBI:18420"/>
    </cofactor>
    <text evidence="10">Binds 1 Mg(2+) ion per subunit.</text>
</comment>
<dbReference type="NCBIfam" id="NF011397">
    <property type="entry name" value="PRK14822.1"/>
    <property type="match status" value="1"/>
</dbReference>
<dbReference type="GO" id="GO:0017111">
    <property type="term" value="F:ribonucleoside triphosphate phosphatase activity"/>
    <property type="evidence" value="ECO:0007669"/>
    <property type="project" value="InterPro"/>
</dbReference>
<evidence type="ECO:0000313" key="13">
    <source>
        <dbReference type="Proteomes" id="UP000285120"/>
    </source>
</evidence>
<feature type="binding site" evidence="10">
    <location>
        <begin position="179"/>
        <end position="180"/>
    </location>
    <ligand>
        <name>substrate</name>
    </ligand>
</feature>
<dbReference type="InterPro" id="IPR029001">
    <property type="entry name" value="ITPase-like_fam"/>
</dbReference>
<comment type="similarity">
    <text evidence="1 10 11">Belongs to the HAM1 NTPase family.</text>
</comment>
<feature type="binding site" evidence="10">
    <location>
        <position position="174"/>
    </location>
    <ligand>
        <name>substrate</name>
    </ligand>
</feature>
<evidence type="ECO:0000256" key="3">
    <source>
        <dbReference type="ARBA" id="ARBA00022723"/>
    </source>
</evidence>
<feature type="binding site" evidence="10">
    <location>
        <begin position="8"/>
        <end position="13"/>
    </location>
    <ligand>
        <name>substrate</name>
    </ligand>
</feature>
<gene>
    <name evidence="12" type="ORF">ATL39_1397</name>
</gene>
<evidence type="ECO:0000256" key="8">
    <source>
        <dbReference type="ARBA" id="ARBA00051875"/>
    </source>
</evidence>
<keyword evidence="7 10" id="KW-0546">Nucleotide metabolism</keyword>
<feature type="binding site" evidence="10">
    <location>
        <begin position="151"/>
        <end position="154"/>
    </location>
    <ligand>
        <name>substrate</name>
    </ligand>
</feature>
<organism evidence="12 13">
    <name type="scientific">Sinobaca qinghaiensis</name>
    <dbReference type="NCBI Taxonomy" id="342944"/>
    <lineage>
        <taxon>Bacteria</taxon>
        <taxon>Bacillati</taxon>
        <taxon>Bacillota</taxon>
        <taxon>Bacilli</taxon>
        <taxon>Bacillales</taxon>
        <taxon>Sporolactobacillaceae</taxon>
        <taxon>Sinobaca</taxon>
    </lineage>
</organism>
<evidence type="ECO:0000256" key="11">
    <source>
        <dbReference type="RuleBase" id="RU003781"/>
    </source>
</evidence>
<evidence type="ECO:0000256" key="6">
    <source>
        <dbReference type="ARBA" id="ARBA00022842"/>
    </source>
</evidence>
<comment type="catalytic activity">
    <reaction evidence="9 10">
        <text>XTP + H2O = XMP + diphosphate + H(+)</text>
        <dbReference type="Rhea" id="RHEA:28610"/>
        <dbReference type="ChEBI" id="CHEBI:15377"/>
        <dbReference type="ChEBI" id="CHEBI:15378"/>
        <dbReference type="ChEBI" id="CHEBI:33019"/>
        <dbReference type="ChEBI" id="CHEBI:57464"/>
        <dbReference type="ChEBI" id="CHEBI:61314"/>
        <dbReference type="EC" id="3.6.1.66"/>
    </reaction>
</comment>
<dbReference type="FunFam" id="3.90.950.10:FF:000001">
    <property type="entry name" value="dITP/XTP pyrophosphatase"/>
    <property type="match status" value="1"/>
</dbReference>
<feature type="binding site" evidence="10">
    <location>
        <position position="69"/>
    </location>
    <ligand>
        <name>substrate</name>
    </ligand>
</feature>
<comment type="subunit">
    <text evidence="2 10">Homodimer.</text>
</comment>
<dbReference type="OrthoDB" id="9807456at2"/>
<reference evidence="12 13" key="1">
    <citation type="submission" date="2018-09" db="EMBL/GenBank/DDBJ databases">
        <title>Genomic Encyclopedia of Archaeal and Bacterial Type Strains, Phase II (KMG-II): from individual species to whole genera.</title>
        <authorList>
            <person name="Goeker M."/>
        </authorList>
    </citation>
    <scope>NUCLEOTIDE SEQUENCE [LARGE SCALE GENOMIC DNA]</scope>
    <source>
        <strain evidence="12 13">DSM 17008</strain>
    </source>
</reference>
<dbReference type="SUPFAM" id="SSF52972">
    <property type="entry name" value="ITPase-like"/>
    <property type="match status" value="1"/>
</dbReference>
<evidence type="ECO:0000256" key="10">
    <source>
        <dbReference type="HAMAP-Rule" id="MF_01405"/>
    </source>
</evidence>
<dbReference type="GO" id="GO:0036222">
    <property type="term" value="F:XTP diphosphatase activity"/>
    <property type="evidence" value="ECO:0007669"/>
    <property type="project" value="UniProtKB-UniRule"/>
</dbReference>
<dbReference type="GO" id="GO:0035870">
    <property type="term" value="F:dITP diphosphatase activity"/>
    <property type="evidence" value="ECO:0007669"/>
    <property type="project" value="UniProtKB-UniRule"/>
</dbReference>
<dbReference type="Proteomes" id="UP000285120">
    <property type="component" value="Unassembled WGS sequence"/>
</dbReference>
<dbReference type="PANTHER" id="PTHR11067">
    <property type="entry name" value="INOSINE TRIPHOSPHATE PYROPHOSPHATASE/HAM1 PROTEIN"/>
    <property type="match status" value="1"/>
</dbReference>